<protein>
    <submittedName>
        <fullName evidence="1">Uncharacterized protein</fullName>
    </submittedName>
</protein>
<evidence type="ECO:0000313" key="1">
    <source>
        <dbReference type="EMBL" id="EKC32453.1"/>
    </source>
</evidence>
<dbReference type="EMBL" id="JH817305">
    <property type="protein sequence ID" value="EKC32453.1"/>
    <property type="molecule type" value="Genomic_DNA"/>
</dbReference>
<gene>
    <name evidence="1" type="ORF">CGI_10004322</name>
</gene>
<accession>K1QEY3</accession>
<dbReference type="InParanoid" id="K1QEY3"/>
<dbReference type="HOGENOM" id="CLU_694951_0_0_1"/>
<dbReference type="AlphaFoldDB" id="K1QEY3"/>
<reference evidence="1" key="1">
    <citation type="journal article" date="2012" name="Nature">
        <title>The oyster genome reveals stress adaptation and complexity of shell formation.</title>
        <authorList>
            <person name="Zhang G."/>
            <person name="Fang X."/>
            <person name="Guo X."/>
            <person name="Li L."/>
            <person name="Luo R."/>
            <person name="Xu F."/>
            <person name="Yang P."/>
            <person name="Zhang L."/>
            <person name="Wang X."/>
            <person name="Qi H."/>
            <person name="Xiong Z."/>
            <person name="Que H."/>
            <person name="Xie Y."/>
            <person name="Holland P.W."/>
            <person name="Paps J."/>
            <person name="Zhu Y."/>
            <person name="Wu F."/>
            <person name="Chen Y."/>
            <person name="Wang J."/>
            <person name="Peng C."/>
            <person name="Meng J."/>
            <person name="Yang L."/>
            <person name="Liu J."/>
            <person name="Wen B."/>
            <person name="Zhang N."/>
            <person name="Huang Z."/>
            <person name="Zhu Q."/>
            <person name="Feng Y."/>
            <person name="Mount A."/>
            <person name="Hedgecock D."/>
            <person name="Xu Z."/>
            <person name="Liu Y."/>
            <person name="Domazet-Loso T."/>
            <person name="Du Y."/>
            <person name="Sun X."/>
            <person name="Zhang S."/>
            <person name="Liu B."/>
            <person name="Cheng P."/>
            <person name="Jiang X."/>
            <person name="Li J."/>
            <person name="Fan D."/>
            <person name="Wang W."/>
            <person name="Fu W."/>
            <person name="Wang T."/>
            <person name="Wang B."/>
            <person name="Zhang J."/>
            <person name="Peng Z."/>
            <person name="Li Y."/>
            <person name="Li N."/>
            <person name="Wang J."/>
            <person name="Chen M."/>
            <person name="He Y."/>
            <person name="Tan F."/>
            <person name="Song X."/>
            <person name="Zheng Q."/>
            <person name="Huang R."/>
            <person name="Yang H."/>
            <person name="Du X."/>
            <person name="Chen L."/>
            <person name="Yang M."/>
            <person name="Gaffney P.M."/>
            <person name="Wang S."/>
            <person name="Luo L."/>
            <person name="She Z."/>
            <person name="Ming Y."/>
            <person name="Huang W."/>
            <person name="Zhang S."/>
            <person name="Huang B."/>
            <person name="Zhang Y."/>
            <person name="Qu T."/>
            <person name="Ni P."/>
            <person name="Miao G."/>
            <person name="Wang J."/>
            <person name="Wang Q."/>
            <person name="Steinberg C.E."/>
            <person name="Wang H."/>
            <person name="Li N."/>
            <person name="Qian L."/>
            <person name="Zhang G."/>
            <person name="Li Y."/>
            <person name="Yang H."/>
            <person name="Liu X."/>
            <person name="Wang J."/>
            <person name="Yin Y."/>
            <person name="Wang J."/>
        </authorList>
    </citation>
    <scope>NUCLEOTIDE SEQUENCE [LARGE SCALE GENOMIC DNA]</scope>
    <source>
        <strain evidence="1">05x7-T-G4-1.051#20</strain>
    </source>
</reference>
<proteinExistence type="predicted"/>
<organism evidence="1">
    <name type="scientific">Magallana gigas</name>
    <name type="common">Pacific oyster</name>
    <name type="synonym">Crassostrea gigas</name>
    <dbReference type="NCBI Taxonomy" id="29159"/>
    <lineage>
        <taxon>Eukaryota</taxon>
        <taxon>Metazoa</taxon>
        <taxon>Spiralia</taxon>
        <taxon>Lophotrochozoa</taxon>
        <taxon>Mollusca</taxon>
        <taxon>Bivalvia</taxon>
        <taxon>Autobranchia</taxon>
        <taxon>Pteriomorphia</taxon>
        <taxon>Ostreida</taxon>
        <taxon>Ostreoidea</taxon>
        <taxon>Ostreidae</taxon>
        <taxon>Magallana</taxon>
    </lineage>
</organism>
<name>K1QEY3_MAGGI</name>
<sequence length="397" mass="45059">MEFYKVVGLLFSLLLLPLTQALSPDGTCDSDSDCLLSFYHCCTGTIWCCPSGYICTGSATCLSIGVIVGPIVGLIVLIVCVVVCCVCYRSSDKEQLTYTETRLEDLAKLVCGVPGSEHSSFMKCYFTEPLTLEERRKHVVSGQVWKSMASGVANPFQGLGKEHIIEELRSRGIWLHDEKKPIVQDKLTEILHGIVRPPAPCCLHPLKSTSELNIKYYEILACEPLHDLTDVIQNLIQELPHHVGENNKQDFLSFSDTTIGNKNQIKGSDARLYVVKLVKFSIQKYEEGKITESIPNLVNSLVDIVTICYSDYDTRSPKQLLRLYNQCFVFGLLCNHLERIADFVLPRKNVWWSVDAEDGMIFHDGPEDDERRPDGPQLHHFRSRSLKEERMWIKQKW</sequence>